<evidence type="ECO:0000313" key="3">
    <source>
        <dbReference type="Proteomes" id="UP000314294"/>
    </source>
</evidence>
<name>A0A4Z2FIT5_9TELE</name>
<comment type="caution">
    <text evidence="2">The sequence shown here is derived from an EMBL/GenBank/DDBJ whole genome shotgun (WGS) entry which is preliminary data.</text>
</comment>
<dbReference type="AlphaFoldDB" id="A0A4Z2FIT5"/>
<feature type="region of interest" description="Disordered" evidence="1">
    <location>
        <begin position="1"/>
        <end position="21"/>
    </location>
</feature>
<reference evidence="2 3" key="1">
    <citation type="submission" date="2019-03" db="EMBL/GenBank/DDBJ databases">
        <title>First draft genome of Liparis tanakae, snailfish: a comprehensive survey of snailfish specific genes.</title>
        <authorList>
            <person name="Kim W."/>
            <person name="Song I."/>
            <person name="Jeong J.-H."/>
            <person name="Kim D."/>
            <person name="Kim S."/>
            <person name="Ryu S."/>
            <person name="Song J.Y."/>
            <person name="Lee S.K."/>
        </authorList>
    </citation>
    <scope>NUCLEOTIDE SEQUENCE [LARGE SCALE GENOMIC DNA]</scope>
    <source>
        <tissue evidence="2">Muscle</tissue>
    </source>
</reference>
<accession>A0A4Z2FIT5</accession>
<keyword evidence="3" id="KW-1185">Reference proteome</keyword>
<sequence length="103" mass="11257">MFFSNETSAPLPGKNKEAGVGTLASGKVSLKNVGSHDRRVKKVLAAQRCVTITALSGKRERRLRGCLRSLNQCLLDSMDWAPPLPRASRVMMGPADAHEHMSR</sequence>
<protein>
    <submittedName>
        <fullName evidence="2">Uncharacterized protein</fullName>
    </submittedName>
</protein>
<evidence type="ECO:0000256" key="1">
    <source>
        <dbReference type="SAM" id="MobiDB-lite"/>
    </source>
</evidence>
<dbReference type="EMBL" id="SRLO01001167">
    <property type="protein sequence ID" value="TNN40693.1"/>
    <property type="molecule type" value="Genomic_DNA"/>
</dbReference>
<gene>
    <name evidence="2" type="ORF">EYF80_049134</name>
</gene>
<dbReference type="Proteomes" id="UP000314294">
    <property type="component" value="Unassembled WGS sequence"/>
</dbReference>
<evidence type="ECO:0000313" key="2">
    <source>
        <dbReference type="EMBL" id="TNN40693.1"/>
    </source>
</evidence>
<organism evidence="2 3">
    <name type="scientific">Liparis tanakae</name>
    <name type="common">Tanaka's snailfish</name>
    <dbReference type="NCBI Taxonomy" id="230148"/>
    <lineage>
        <taxon>Eukaryota</taxon>
        <taxon>Metazoa</taxon>
        <taxon>Chordata</taxon>
        <taxon>Craniata</taxon>
        <taxon>Vertebrata</taxon>
        <taxon>Euteleostomi</taxon>
        <taxon>Actinopterygii</taxon>
        <taxon>Neopterygii</taxon>
        <taxon>Teleostei</taxon>
        <taxon>Neoteleostei</taxon>
        <taxon>Acanthomorphata</taxon>
        <taxon>Eupercaria</taxon>
        <taxon>Perciformes</taxon>
        <taxon>Cottioidei</taxon>
        <taxon>Cottales</taxon>
        <taxon>Liparidae</taxon>
        <taxon>Liparis</taxon>
    </lineage>
</organism>
<proteinExistence type="predicted"/>